<dbReference type="EC" id="2.1.1.197" evidence="2"/>
<evidence type="ECO:0000259" key="1">
    <source>
        <dbReference type="Pfam" id="PF08241"/>
    </source>
</evidence>
<proteinExistence type="predicted"/>
<dbReference type="InterPro" id="IPR050508">
    <property type="entry name" value="Methyltransf_Superfamily"/>
</dbReference>
<accession>A0A378YR64</accession>
<dbReference type="PANTHER" id="PTHR42912">
    <property type="entry name" value="METHYLTRANSFERASE"/>
    <property type="match status" value="1"/>
</dbReference>
<organism evidence="2 3">
    <name type="scientific">Nocardia otitidiscaviarum</name>
    <dbReference type="NCBI Taxonomy" id="1823"/>
    <lineage>
        <taxon>Bacteria</taxon>
        <taxon>Bacillati</taxon>
        <taxon>Actinomycetota</taxon>
        <taxon>Actinomycetes</taxon>
        <taxon>Mycobacteriales</taxon>
        <taxon>Nocardiaceae</taxon>
        <taxon>Nocardia</taxon>
    </lineage>
</organism>
<evidence type="ECO:0000313" key="2">
    <source>
        <dbReference type="EMBL" id="SUA79656.1"/>
    </source>
</evidence>
<dbReference type="InterPro" id="IPR029063">
    <property type="entry name" value="SAM-dependent_MTases_sf"/>
</dbReference>
<protein>
    <submittedName>
        <fullName evidence="2">Malonyl-CoA O-methyltransferase BioC</fullName>
        <ecNumber evidence="2">2.1.1.197</ecNumber>
    </submittedName>
</protein>
<keyword evidence="2" id="KW-0489">Methyltransferase</keyword>
<dbReference type="OrthoDB" id="9797252at2"/>
<dbReference type="Pfam" id="PF08241">
    <property type="entry name" value="Methyltransf_11"/>
    <property type="match status" value="1"/>
</dbReference>
<gene>
    <name evidence="2" type="primary">bioC_2</name>
    <name evidence="2" type="ORF">NCTC1934_03896</name>
</gene>
<reference evidence="2 3" key="1">
    <citation type="submission" date="2018-06" db="EMBL/GenBank/DDBJ databases">
        <authorList>
            <consortium name="Pathogen Informatics"/>
            <person name="Doyle S."/>
        </authorList>
    </citation>
    <scope>NUCLEOTIDE SEQUENCE [LARGE SCALE GENOMIC DNA]</scope>
    <source>
        <strain evidence="2 3">NCTC1934</strain>
    </source>
</reference>
<dbReference type="GO" id="GO:0008757">
    <property type="term" value="F:S-adenosylmethionine-dependent methyltransferase activity"/>
    <property type="evidence" value="ECO:0007669"/>
    <property type="project" value="InterPro"/>
</dbReference>
<dbReference type="SUPFAM" id="SSF53335">
    <property type="entry name" value="S-adenosyl-L-methionine-dependent methyltransferases"/>
    <property type="match status" value="1"/>
</dbReference>
<sequence>MAYEHPLAYVLGVEGAALLRAFAGEYDRAFTEARIEEVRRLLDDPVLAAGVSVEHVDSVAGYGVWSQRYDDPGNPAFEYDAGIVRAVAASAARGIALDAACGTGRVAAVLAEHGHRVIGVDSSPDMLAVARKRLAETEFRLGEVTGLPVETDTVDIVTCSLALTHLPELGTVFGEFARVLRPGGQLVIADVHPELVARAYIPTVRLPDGAPARVRSYRHRTGDYLRAALAAGFTARRCEEPRPPRVAADATPTAEPGPWDAWPWSLTGLVPEAARAADTDVPAMLLWHFELTGP</sequence>
<name>A0A378YR64_9NOCA</name>
<dbReference type="CDD" id="cd02440">
    <property type="entry name" value="AdoMet_MTases"/>
    <property type="match status" value="1"/>
</dbReference>
<dbReference type="Gene3D" id="3.40.50.150">
    <property type="entry name" value="Vaccinia Virus protein VP39"/>
    <property type="match status" value="1"/>
</dbReference>
<dbReference type="EMBL" id="UGRY01000002">
    <property type="protein sequence ID" value="SUA79656.1"/>
    <property type="molecule type" value="Genomic_DNA"/>
</dbReference>
<dbReference type="PANTHER" id="PTHR42912:SF93">
    <property type="entry name" value="N6-ADENOSINE-METHYLTRANSFERASE TMT1A"/>
    <property type="match status" value="1"/>
</dbReference>
<dbReference type="RefSeq" id="WP_039815846.1">
    <property type="nucleotide sequence ID" value="NZ_UGRY01000002.1"/>
</dbReference>
<dbReference type="InterPro" id="IPR013216">
    <property type="entry name" value="Methyltransf_11"/>
</dbReference>
<feature type="domain" description="Methyltransferase type 11" evidence="1">
    <location>
        <begin position="97"/>
        <end position="188"/>
    </location>
</feature>
<dbReference type="GO" id="GO:0032259">
    <property type="term" value="P:methylation"/>
    <property type="evidence" value="ECO:0007669"/>
    <property type="project" value="UniProtKB-KW"/>
</dbReference>
<keyword evidence="3" id="KW-1185">Reference proteome</keyword>
<dbReference type="Proteomes" id="UP000255467">
    <property type="component" value="Unassembled WGS sequence"/>
</dbReference>
<dbReference type="GO" id="GO:0102130">
    <property type="term" value="F:malonyl-CoA methyltransferase activity"/>
    <property type="evidence" value="ECO:0007669"/>
    <property type="project" value="UniProtKB-EC"/>
</dbReference>
<keyword evidence="2" id="KW-0808">Transferase</keyword>
<dbReference type="AlphaFoldDB" id="A0A378YR64"/>
<evidence type="ECO:0000313" key="3">
    <source>
        <dbReference type="Proteomes" id="UP000255467"/>
    </source>
</evidence>